<feature type="domain" description="Spore germination GerAC-like C-terminal" evidence="9">
    <location>
        <begin position="202"/>
        <end position="369"/>
    </location>
</feature>
<evidence type="ECO:0000313" key="11">
    <source>
        <dbReference type="EMBL" id="UVI27737.1"/>
    </source>
</evidence>
<comment type="subcellular location">
    <subcellularLocation>
        <location evidence="1">Membrane</location>
        <topology evidence="1">Lipid-anchor</topology>
    </subcellularLocation>
</comment>
<accession>A0ABY5S1K4</accession>
<name>A0ABY5S1K4_9BACL</name>
<evidence type="ECO:0000256" key="8">
    <source>
        <dbReference type="SAM" id="SignalP"/>
    </source>
</evidence>
<evidence type="ECO:0000256" key="6">
    <source>
        <dbReference type="ARBA" id="ARBA00023139"/>
    </source>
</evidence>
<evidence type="ECO:0000259" key="10">
    <source>
        <dbReference type="Pfam" id="PF25198"/>
    </source>
</evidence>
<dbReference type="RefSeq" id="WP_258383827.1">
    <property type="nucleotide sequence ID" value="NZ_CP091430.1"/>
</dbReference>
<feature type="domain" description="Spore germination protein N-terminal" evidence="10">
    <location>
        <begin position="23"/>
        <end position="192"/>
    </location>
</feature>
<evidence type="ECO:0000256" key="3">
    <source>
        <dbReference type="ARBA" id="ARBA00022544"/>
    </source>
</evidence>
<keyword evidence="4 8" id="KW-0732">Signal</keyword>
<evidence type="ECO:0000259" key="9">
    <source>
        <dbReference type="Pfam" id="PF05504"/>
    </source>
</evidence>
<dbReference type="InterPro" id="IPR008844">
    <property type="entry name" value="Spore_GerAC-like"/>
</dbReference>
<organism evidence="11 12">
    <name type="scientific">Paenibacillus spongiae</name>
    <dbReference type="NCBI Taxonomy" id="2909671"/>
    <lineage>
        <taxon>Bacteria</taxon>
        <taxon>Bacillati</taxon>
        <taxon>Bacillota</taxon>
        <taxon>Bacilli</taxon>
        <taxon>Bacillales</taxon>
        <taxon>Paenibacillaceae</taxon>
        <taxon>Paenibacillus</taxon>
    </lineage>
</organism>
<evidence type="ECO:0000256" key="2">
    <source>
        <dbReference type="ARBA" id="ARBA00007886"/>
    </source>
</evidence>
<dbReference type="Proteomes" id="UP001057877">
    <property type="component" value="Chromosome"/>
</dbReference>
<keyword evidence="12" id="KW-1185">Reference proteome</keyword>
<dbReference type="Gene3D" id="3.30.300.210">
    <property type="entry name" value="Nutrient germinant receptor protein C, domain 3"/>
    <property type="match status" value="1"/>
</dbReference>
<dbReference type="InterPro" id="IPR046953">
    <property type="entry name" value="Spore_GerAC-like_C"/>
</dbReference>
<dbReference type="PANTHER" id="PTHR35789:SF1">
    <property type="entry name" value="SPORE GERMINATION PROTEIN B3"/>
    <property type="match status" value="1"/>
</dbReference>
<keyword evidence="3" id="KW-0309">Germination</keyword>
<dbReference type="InterPro" id="IPR057336">
    <property type="entry name" value="GerAC_N"/>
</dbReference>
<comment type="similarity">
    <text evidence="2">Belongs to the GerABKC lipoprotein family.</text>
</comment>
<sequence length="372" mass="42005">MRRELILLLACFMSGVVLAGCWDQQLLKDTRVVDLVGLDLGPEGKLQVTSSVIDVRGSQSQMKDLDEFHTATGITSRHLRDILDREISGVYSSSKLRVILIGEALARRGIYPYLDVYYRDPRSALNAMIAIVEGSAHDIITTTKTGTKLIGEHFNKLIQSTEHRTVVPAVNLQLICPIMLDPGDDFAVPYISKGKTKPTVYGVALFKGDRMTGKLKSEDSILYLMMDDKLAKIASLTLQVQEGESHDPNKYIAVDFQKLKRKLTVNVQDNRTIKVNLDLNIKATAIEYAKDHLKDKRNLNRLDKKVSDELTSRAKAITAKMLQANHDGFGIGRRLMAYYPDIWKRLQWNQDYPKVEFIPNVKVEITNHGIMY</sequence>
<gene>
    <name evidence="11" type="ORF">L1F29_19965</name>
</gene>
<reference evidence="11" key="1">
    <citation type="submission" date="2022-01" db="EMBL/GenBank/DDBJ databases">
        <title>Paenibacillus spongiae sp. nov., isolated from marine sponge.</title>
        <authorList>
            <person name="Li Z."/>
            <person name="Zhang M."/>
        </authorList>
    </citation>
    <scope>NUCLEOTIDE SEQUENCE</scope>
    <source>
        <strain evidence="11">PHS-Z3</strain>
    </source>
</reference>
<evidence type="ECO:0000256" key="1">
    <source>
        <dbReference type="ARBA" id="ARBA00004635"/>
    </source>
</evidence>
<keyword evidence="6" id="KW-0564">Palmitate</keyword>
<feature type="signal peptide" evidence="8">
    <location>
        <begin position="1"/>
        <end position="19"/>
    </location>
</feature>
<dbReference type="InterPro" id="IPR038501">
    <property type="entry name" value="Spore_GerAC_C_sf"/>
</dbReference>
<evidence type="ECO:0000256" key="4">
    <source>
        <dbReference type="ARBA" id="ARBA00022729"/>
    </source>
</evidence>
<keyword evidence="5" id="KW-0472">Membrane</keyword>
<evidence type="ECO:0000256" key="7">
    <source>
        <dbReference type="ARBA" id="ARBA00023288"/>
    </source>
</evidence>
<dbReference type="PANTHER" id="PTHR35789">
    <property type="entry name" value="SPORE GERMINATION PROTEIN B3"/>
    <property type="match status" value="1"/>
</dbReference>
<feature type="chain" id="PRO_5045228807" evidence="8">
    <location>
        <begin position="20"/>
        <end position="372"/>
    </location>
</feature>
<dbReference type="PROSITE" id="PS51257">
    <property type="entry name" value="PROKAR_LIPOPROTEIN"/>
    <property type="match status" value="1"/>
</dbReference>
<dbReference type="Pfam" id="PF25198">
    <property type="entry name" value="Spore_GerAC_N"/>
    <property type="match status" value="1"/>
</dbReference>
<dbReference type="Pfam" id="PF05504">
    <property type="entry name" value="Spore_GerAC"/>
    <property type="match status" value="1"/>
</dbReference>
<evidence type="ECO:0000256" key="5">
    <source>
        <dbReference type="ARBA" id="ARBA00023136"/>
    </source>
</evidence>
<dbReference type="EMBL" id="CP091430">
    <property type="protein sequence ID" value="UVI27737.1"/>
    <property type="molecule type" value="Genomic_DNA"/>
</dbReference>
<keyword evidence="7" id="KW-0449">Lipoprotein</keyword>
<evidence type="ECO:0000313" key="12">
    <source>
        <dbReference type="Proteomes" id="UP001057877"/>
    </source>
</evidence>
<dbReference type="NCBIfam" id="TIGR02887">
    <property type="entry name" value="spore_ger_x_C"/>
    <property type="match status" value="1"/>
</dbReference>
<proteinExistence type="inferred from homology"/>
<protein>
    <submittedName>
        <fullName evidence="11">Ger(X)C family spore germination protein</fullName>
    </submittedName>
</protein>